<evidence type="ECO:0000313" key="2">
    <source>
        <dbReference type="EMBL" id="TBU00339.1"/>
    </source>
</evidence>
<protein>
    <submittedName>
        <fullName evidence="2">Uncharacterized protein</fullName>
    </submittedName>
</protein>
<dbReference type="EMBL" id="PITI01001671">
    <property type="protein sequence ID" value="TBU00339.1"/>
    <property type="molecule type" value="Genomic_DNA"/>
</dbReference>
<comment type="caution">
    <text evidence="2">The sequence shown here is derived from an EMBL/GenBank/DDBJ whole genome shotgun (WGS) entry which is preliminary data.</text>
</comment>
<accession>A0A4Q9KZ88</accession>
<evidence type="ECO:0000256" key="1">
    <source>
        <dbReference type="SAM" id="MobiDB-lite"/>
    </source>
</evidence>
<feature type="region of interest" description="Disordered" evidence="1">
    <location>
        <begin position="1"/>
        <end position="35"/>
    </location>
</feature>
<proteinExistence type="predicted"/>
<sequence>MRKEPTPRLKQTISTEDGVSRFKRKNNQSYISNSKTPLEDRMINIYKDSNIKTNG</sequence>
<keyword evidence="3" id="KW-1185">Reference proteome</keyword>
<dbReference type="AlphaFoldDB" id="A0A4Q9KZ88"/>
<dbReference type="VEuPathDB" id="MicrosporidiaDB:CWI36_1671p0020"/>
<gene>
    <name evidence="2" type="ORF">CWI36_1671p0020</name>
</gene>
<name>A0A4Q9KZ88_9MICR</name>
<reference evidence="2 3" key="1">
    <citation type="submission" date="2017-12" db="EMBL/GenBank/DDBJ databases">
        <authorList>
            <person name="Pombert J.-F."/>
            <person name="Haag K.L."/>
            <person name="Ebert D."/>
        </authorList>
    </citation>
    <scope>NUCLEOTIDE SEQUENCE [LARGE SCALE GENOMIC DNA]</scope>
    <source>
        <strain evidence="2">BE-OM-2</strain>
    </source>
</reference>
<organism evidence="2 3">
    <name type="scientific">Hamiltosporidium magnivora</name>
    <dbReference type="NCBI Taxonomy" id="148818"/>
    <lineage>
        <taxon>Eukaryota</taxon>
        <taxon>Fungi</taxon>
        <taxon>Fungi incertae sedis</taxon>
        <taxon>Microsporidia</taxon>
        <taxon>Dubosqiidae</taxon>
        <taxon>Hamiltosporidium</taxon>
    </lineage>
</organism>
<evidence type="ECO:0000313" key="3">
    <source>
        <dbReference type="Proteomes" id="UP000291404"/>
    </source>
</evidence>
<dbReference type="Proteomes" id="UP000291404">
    <property type="component" value="Unassembled WGS sequence"/>
</dbReference>